<evidence type="ECO:0000256" key="2">
    <source>
        <dbReference type="ARBA" id="ARBA00010492"/>
    </source>
</evidence>
<sequence length="255" mass="28584">MQLSTFCRRDMYIPISRTEMRAAQLRPQPTLSKLLSCHNPRRLFHGTRKTTPRSIPEPRPWVPDIETFFTLIGRGLKRHASKFPNWEALFSLAPAEFRAIGIEPARTRRYLIRWIARFRAGDLGPGADFRFVEDGVALLRVASSATNDGAAGCKCVVNVPPLPAAVAASSSTKLLPSTLVRPIGYTISGLRTIKGPFARMLPGDDGAIVKVTEGMWEDKRGRKIDGGERRRAMVRFKRRVAERRAAAEEEAMKRM</sequence>
<dbReference type="Pfam" id="PF09597">
    <property type="entry name" value="SAM_Ribosomal_mS41"/>
    <property type="match status" value="1"/>
</dbReference>
<organism evidence="6 7">
    <name type="scientific">Ophiocordyceps camponoti-floridani</name>
    <dbReference type="NCBI Taxonomy" id="2030778"/>
    <lineage>
        <taxon>Eukaryota</taxon>
        <taxon>Fungi</taxon>
        <taxon>Dikarya</taxon>
        <taxon>Ascomycota</taxon>
        <taxon>Pezizomycotina</taxon>
        <taxon>Sordariomycetes</taxon>
        <taxon>Hypocreomycetidae</taxon>
        <taxon>Hypocreales</taxon>
        <taxon>Ophiocordycipitaceae</taxon>
        <taxon>Ophiocordyceps</taxon>
    </lineage>
</organism>
<keyword evidence="7" id="KW-1185">Reference proteome</keyword>
<evidence type="ECO:0000313" key="7">
    <source>
        <dbReference type="Proteomes" id="UP000562929"/>
    </source>
</evidence>
<dbReference type="OrthoDB" id="18595at2759"/>
<evidence type="ECO:0000256" key="4">
    <source>
        <dbReference type="ARBA" id="ARBA00035129"/>
    </source>
</evidence>
<dbReference type="AlphaFoldDB" id="A0A8H4VCC4"/>
<evidence type="ECO:0000256" key="3">
    <source>
        <dbReference type="ARBA" id="ARBA00023128"/>
    </source>
</evidence>
<evidence type="ECO:0000313" key="6">
    <source>
        <dbReference type="EMBL" id="KAF4585479.1"/>
    </source>
</evidence>
<reference evidence="6 7" key="1">
    <citation type="journal article" date="2020" name="G3 (Bethesda)">
        <title>Genetic Underpinnings of Host Manipulation by Ophiocordyceps as Revealed by Comparative Transcriptomics.</title>
        <authorList>
            <person name="Will I."/>
            <person name="Das B."/>
            <person name="Trinh T."/>
            <person name="Brachmann A."/>
            <person name="Ohm R.A."/>
            <person name="de Bekker C."/>
        </authorList>
    </citation>
    <scope>NUCLEOTIDE SEQUENCE [LARGE SCALE GENOMIC DNA]</scope>
    <source>
        <strain evidence="6 7">EC05</strain>
    </source>
</reference>
<dbReference type="SMART" id="SM01238">
    <property type="entry name" value="IGR"/>
    <property type="match status" value="1"/>
</dbReference>
<dbReference type="EMBL" id="JAACLJ010000005">
    <property type="protein sequence ID" value="KAF4585479.1"/>
    <property type="molecule type" value="Genomic_DNA"/>
</dbReference>
<proteinExistence type="inferred from homology"/>
<dbReference type="PANTHER" id="PTHR28235">
    <property type="entry name" value="PROTEIN FYV4, MITOCHONDRIAL"/>
    <property type="match status" value="1"/>
</dbReference>
<dbReference type="InterPro" id="IPR019083">
    <property type="entry name" value="SAM_Ribosomal_mS41"/>
</dbReference>
<evidence type="ECO:0000259" key="5">
    <source>
        <dbReference type="SMART" id="SM01238"/>
    </source>
</evidence>
<protein>
    <recommendedName>
        <fullName evidence="4">Small ribosomal subunit protein mS41</fullName>
    </recommendedName>
</protein>
<evidence type="ECO:0000256" key="1">
    <source>
        <dbReference type="ARBA" id="ARBA00004173"/>
    </source>
</evidence>
<feature type="domain" description="Small ribosomal subunit protein mS41 SAM" evidence="5">
    <location>
        <begin position="65"/>
        <end position="121"/>
    </location>
</feature>
<comment type="subcellular location">
    <subcellularLocation>
        <location evidence="1">Mitochondrion</location>
    </subcellularLocation>
</comment>
<accession>A0A8H4VCC4</accession>
<dbReference type="InterPro" id="IPR039603">
    <property type="entry name" value="Ribosomal_mS41"/>
</dbReference>
<comment type="caution">
    <text evidence="6">The sequence shown here is derived from an EMBL/GenBank/DDBJ whole genome shotgun (WGS) entry which is preliminary data.</text>
</comment>
<dbReference type="PANTHER" id="PTHR28235:SF1">
    <property type="entry name" value="SMALL RIBOSOMAL SUBUNIT PROTEIN MS41"/>
    <property type="match status" value="1"/>
</dbReference>
<gene>
    <name evidence="6" type="ORF">GQ602_004784</name>
</gene>
<name>A0A8H4VCC4_9HYPO</name>
<dbReference type="Proteomes" id="UP000562929">
    <property type="component" value="Unassembled WGS sequence"/>
</dbReference>
<dbReference type="GO" id="GO:0005739">
    <property type="term" value="C:mitochondrion"/>
    <property type="evidence" value="ECO:0007669"/>
    <property type="project" value="UniProtKB-SubCell"/>
</dbReference>
<comment type="similarity">
    <text evidence="2">Belongs to the mitochondrion-specific ribosomal protein mS41 family.</text>
</comment>
<keyword evidence="3" id="KW-0496">Mitochondrion</keyword>